<feature type="compositionally biased region" description="Polar residues" evidence="7">
    <location>
        <begin position="1006"/>
        <end position="1018"/>
    </location>
</feature>
<protein>
    <recommendedName>
        <fullName evidence="5">Ribosome quality control complex subunit 2</fullName>
    </recommendedName>
</protein>
<evidence type="ECO:0000259" key="11">
    <source>
        <dbReference type="Pfam" id="PF11923"/>
    </source>
</evidence>
<dbReference type="PANTHER" id="PTHR15239">
    <property type="entry name" value="NUCLEAR EXPORT MEDIATOR FACTOR NEMF"/>
    <property type="match status" value="1"/>
</dbReference>
<dbReference type="FunFam" id="2.30.310.10:FF:000003">
    <property type="entry name" value="Zinc knuckle domain containing protein"/>
    <property type="match status" value="1"/>
</dbReference>
<feature type="compositionally biased region" description="Acidic residues" evidence="7">
    <location>
        <begin position="678"/>
        <end position="697"/>
    </location>
</feature>
<feature type="region of interest" description="Disordered" evidence="7">
    <location>
        <begin position="678"/>
        <end position="711"/>
    </location>
</feature>
<reference evidence="12 13" key="1">
    <citation type="submission" date="2017-03" db="EMBL/GenBank/DDBJ databases">
        <title>Genomes of endolithic fungi from Antarctica.</title>
        <authorList>
            <person name="Coleine C."/>
            <person name="Masonjones S."/>
            <person name="Stajich J.E."/>
        </authorList>
    </citation>
    <scope>NUCLEOTIDE SEQUENCE [LARGE SCALE GENOMIC DNA]</scope>
    <source>
        <strain evidence="12 13">CCFEE 5187</strain>
    </source>
</reference>
<feature type="transmembrane region" description="Helical" evidence="8">
    <location>
        <begin position="27"/>
        <end position="49"/>
    </location>
</feature>
<gene>
    <name evidence="12" type="ORF">B0A49_08252</name>
</gene>
<keyword evidence="13" id="KW-1185">Reference proteome</keyword>
<dbReference type="Gene3D" id="2.30.310.10">
    <property type="entry name" value="ibrinogen binding protein from staphylococcus aureus domain"/>
    <property type="match status" value="1"/>
</dbReference>
<sequence>MVLSTVLASIGTGLVYTLDIGAPSAHWIGYQALAGIGIGLGLQIPIIVGQGVVAATDVSSITAMLLFFQTLSGAIFISVAQSLFTNGLVGAVPRFVPVVSPNVVVAAGATELRRLFDAEQLPGVLRSYMAGLKNANTLPIAMACAAAVEEGLKTHVGRIGHRSLHYSLIHPPGGARPHAEPSQFNPYHDNAPRLQTAPDYNASFVKIPTHYNQKRKIIFDGTSLEVLYQKENFAPKAKERWDVIAHELSNRLVTLRLSNVYDLSSRIFLLKFVKPDHREQLVVDSGFRCHLTSFARATAAAPSPFIARLRKFLKTRRVTSVAQVGTDRIIEIQFSDGQYRLFLEFYAGGNIVLTDKELNILALLRNVNEGAEHEQLRLGLQYNLSLRQNYGGIPPLTKDRVREGLQKAVDKQQDGAAALPKKSKTKPGDALRKALAVSITEYPPMLVDHALRVVGFDASKKPEEVVQDDALLEELVQVFDEAARVVAEITSAETAKGYIIAKKGRAKGDEAAEGVNGSDSRSHNLMYDDFHPFRPRQFEDDPTSTFLEFEGFNRTVDEFFSSIEGQKLESKLQEREENARRKLEQARQDHAKRIGGLQQVQELNIRKAQAIEANLERVEEATAAVNGLVAQGMDWVEIARLIEMEQSRHNPVAEMIKLPLKLYENTATLLLAEYDSDEGEDFEGDETGSEPSDSEDEEPKKKAKPPKSEEKRLTVDIDLALSGWSNARQYYDQKKTAAVKEGKTLQASSKALKSTEQKIAADLKRGLKQEKEVLRPVRKQIWFEKFIYFISSDGYLVLGGKDAQQNEILYRRYLRRGDVYVHADLPGAASVIIKNDPSTPDAPIPPSTLSQAGNISVATSNAWDSKAVMSAWWVNSDQVSKTAPTGEYLATGGFTIRGKKNFLPPAQLLLGFAVMFEISEESRARHVKHRLRDVGLASKDSATSDAVAAPDEAADERADSDSDEDFPDAKLGSTSDSDDEFPDVKLEPASDNSEDEASVTAEHGNPLQSCGTGSNTAPTQQTQAEIANDYLTGVRAEQNDDSDHSSGSGHVVSGTAGSEPTTKGGIRHLSARERRLLRKGQDSAGASHAASDDDEQDFAAETAQPDGSFTRPTSGGTTPKPQAQVRGKRGKAKKLAQKYADQDEEDRHLAMQLLGSRAAEEKKEAEAATQRSKAEEAAFQKQRRREQHERAQREGLQAEQLRRLDLDSGVPPADDEDDAAHAMASLDAFVGTPLPGDDILEAIPVCAPWSALGTYKYKAKLQPGGQKKGKAVKEILARWTADLGDRRKVDDRSEDVERVWPREMELVKQWKDTEVINVVPVSKVRVMMSGGPAGAQAKAGGGGAGGGGKGKGGGRGGKGSKRRAGHLRPIAESQAEPSSEVLSFKLAQDEKSRSKATTMRFFVALLFVLTLVAAGLGHLQPGPGINCKGSHSCKRGCKRPDGGHRCIEMLLAGILAIDDDARFLNGEHIMCQQAAGPRGRKNEVCAFFKHAAEGYTNGSVAKWAVAKLLERGCDNCGSVPLSMDDNGDFDDRSLAGELTVNYVVKGEEDGLYAR</sequence>
<dbReference type="GO" id="GO:0072344">
    <property type="term" value="P:rescue of stalled ribosome"/>
    <property type="evidence" value="ECO:0007669"/>
    <property type="project" value="TreeGrafter"/>
</dbReference>
<feature type="region of interest" description="Disordered" evidence="7">
    <location>
        <begin position="1037"/>
        <end position="1217"/>
    </location>
</feature>
<dbReference type="GO" id="GO:0005737">
    <property type="term" value="C:cytoplasm"/>
    <property type="evidence" value="ECO:0007669"/>
    <property type="project" value="UniProtKB-SubCell"/>
</dbReference>
<dbReference type="InterPro" id="IPR008532">
    <property type="entry name" value="NFACT_RNA-bd"/>
</dbReference>
<keyword evidence="8" id="KW-0812">Transmembrane</keyword>
<keyword evidence="8" id="KW-0472">Membrane</keyword>
<dbReference type="GO" id="GO:1990116">
    <property type="term" value="P:ribosome-associated ubiquitin-dependent protein catabolic process"/>
    <property type="evidence" value="ECO:0007669"/>
    <property type="project" value="TreeGrafter"/>
</dbReference>
<dbReference type="EMBL" id="NAJN01000901">
    <property type="protein sequence ID" value="TKA67527.1"/>
    <property type="molecule type" value="Genomic_DNA"/>
</dbReference>
<dbReference type="InterPro" id="IPR021846">
    <property type="entry name" value="NFACT-C"/>
</dbReference>
<evidence type="ECO:0000256" key="6">
    <source>
        <dbReference type="SAM" id="Coils"/>
    </source>
</evidence>
<evidence type="ECO:0000259" key="10">
    <source>
        <dbReference type="Pfam" id="PF09044"/>
    </source>
</evidence>
<evidence type="ECO:0000256" key="2">
    <source>
        <dbReference type="ARBA" id="ARBA00008318"/>
    </source>
</evidence>
<dbReference type="OrthoDB" id="207084at2759"/>
<dbReference type="SUPFAM" id="SSF55221">
    <property type="entry name" value="Yeast killer toxins"/>
    <property type="match status" value="1"/>
</dbReference>
<evidence type="ECO:0000256" key="7">
    <source>
        <dbReference type="SAM" id="MobiDB-lite"/>
    </source>
</evidence>
<dbReference type="STRING" id="331657.A0A4U0WWN3"/>
<keyword evidence="8" id="KW-1133">Transmembrane helix</keyword>
<dbReference type="GO" id="GO:0043023">
    <property type="term" value="F:ribosomal large subunit binding"/>
    <property type="evidence" value="ECO:0007669"/>
    <property type="project" value="TreeGrafter"/>
</dbReference>
<accession>A0A4U0WWN3</accession>
<evidence type="ECO:0000313" key="12">
    <source>
        <dbReference type="EMBL" id="TKA67527.1"/>
    </source>
</evidence>
<evidence type="ECO:0000256" key="8">
    <source>
        <dbReference type="SAM" id="Phobius"/>
    </source>
</evidence>
<comment type="similarity">
    <text evidence="2">Belongs to the NEMF family.</text>
</comment>
<keyword evidence="3" id="KW-0963">Cytoplasm</keyword>
<comment type="caution">
    <text evidence="12">The sequence shown here is derived from an EMBL/GenBank/DDBJ whole genome shotgun (WGS) entry which is preliminary data.</text>
</comment>
<evidence type="ECO:0000256" key="5">
    <source>
        <dbReference type="ARBA" id="ARBA00070414"/>
    </source>
</evidence>
<dbReference type="PANTHER" id="PTHR15239:SF6">
    <property type="entry name" value="RIBOSOME QUALITY CONTROL COMPLEX SUBUNIT NEMF"/>
    <property type="match status" value="1"/>
</dbReference>
<name>A0A4U0WWN3_9PEZI</name>
<dbReference type="GO" id="GO:1990112">
    <property type="term" value="C:RQC complex"/>
    <property type="evidence" value="ECO:0007669"/>
    <property type="project" value="TreeGrafter"/>
</dbReference>
<evidence type="ECO:0000256" key="3">
    <source>
        <dbReference type="ARBA" id="ARBA00022490"/>
    </source>
</evidence>
<evidence type="ECO:0000256" key="1">
    <source>
        <dbReference type="ARBA" id="ARBA00004496"/>
    </source>
</evidence>
<dbReference type="InterPro" id="IPR051608">
    <property type="entry name" value="RQC_Subunit_NEMF"/>
</dbReference>
<evidence type="ECO:0000313" key="13">
    <source>
        <dbReference type="Proteomes" id="UP000308768"/>
    </source>
</evidence>
<dbReference type="Pfam" id="PF05833">
    <property type="entry name" value="NFACT_N"/>
    <property type="match status" value="1"/>
</dbReference>
<feature type="region of interest" description="Disordered" evidence="7">
    <location>
        <begin position="1332"/>
        <end position="1381"/>
    </location>
</feature>
<evidence type="ECO:0000256" key="4">
    <source>
        <dbReference type="ARBA" id="ARBA00023054"/>
    </source>
</evidence>
<feature type="domain" description="NFACT RNA-binding" evidence="9">
    <location>
        <begin position="785"/>
        <end position="898"/>
    </location>
</feature>
<feature type="compositionally biased region" description="Low complexity" evidence="7">
    <location>
        <begin position="1045"/>
        <end position="1054"/>
    </location>
</feature>
<dbReference type="Pfam" id="PF09044">
    <property type="entry name" value="Kp4"/>
    <property type="match status" value="1"/>
</dbReference>
<dbReference type="InterPro" id="IPR015131">
    <property type="entry name" value="Killer_tox_Kp4"/>
</dbReference>
<organism evidence="12 13">
    <name type="scientific">Cryomyces minteri</name>
    <dbReference type="NCBI Taxonomy" id="331657"/>
    <lineage>
        <taxon>Eukaryota</taxon>
        <taxon>Fungi</taxon>
        <taxon>Dikarya</taxon>
        <taxon>Ascomycota</taxon>
        <taxon>Pezizomycotina</taxon>
        <taxon>Dothideomycetes</taxon>
        <taxon>Dothideomycetes incertae sedis</taxon>
        <taxon>Cryomyces</taxon>
    </lineage>
</organism>
<dbReference type="Proteomes" id="UP000308768">
    <property type="component" value="Unassembled WGS sequence"/>
</dbReference>
<comment type="subcellular location">
    <subcellularLocation>
        <location evidence="1">Cytoplasm</location>
    </subcellularLocation>
</comment>
<feature type="domain" description="Killer toxin Kp4" evidence="10">
    <location>
        <begin position="1418"/>
        <end position="1543"/>
    </location>
</feature>
<dbReference type="GO" id="GO:0000049">
    <property type="term" value="F:tRNA binding"/>
    <property type="evidence" value="ECO:0007669"/>
    <property type="project" value="TreeGrafter"/>
</dbReference>
<feature type="compositionally biased region" description="Polar residues" evidence="7">
    <location>
        <begin position="1105"/>
        <end position="1121"/>
    </location>
</feature>
<dbReference type="GO" id="GO:0005576">
    <property type="term" value="C:extracellular region"/>
    <property type="evidence" value="ECO:0007669"/>
    <property type="project" value="InterPro"/>
</dbReference>
<evidence type="ECO:0000259" key="9">
    <source>
        <dbReference type="Pfam" id="PF05670"/>
    </source>
</evidence>
<feature type="compositionally biased region" description="Basic residues" evidence="7">
    <location>
        <begin position="1126"/>
        <end position="1136"/>
    </location>
</feature>
<feature type="transmembrane region" description="Helical" evidence="8">
    <location>
        <begin position="61"/>
        <end position="84"/>
    </location>
</feature>
<feature type="domain" description="NFACT protein C-terminal" evidence="11">
    <location>
        <begin position="1221"/>
        <end position="1327"/>
    </location>
</feature>
<proteinExistence type="inferred from homology"/>
<dbReference type="Gene3D" id="3.30.430.10">
    <property type="entry name" value="Killer Toxin P4, subunit A"/>
    <property type="match status" value="1"/>
</dbReference>
<keyword evidence="4 6" id="KW-0175">Coiled coil</keyword>
<dbReference type="InterPro" id="IPR011329">
    <property type="entry name" value="Killer_tox_Kp4/SMK"/>
</dbReference>
<feature type="compositionally biased region" description="Gly residues" evidence="7">
    <location>
        <begin position="1339"/>
        <end position="1357"/>
    </location>
</feature>
<feature type="compositionally biased region" description="Basic and acidic residues" evidence="7">
    <location>
        <begin position="1158"/>
        <end position="1178"/>
    </location>
</feature>
<feature type="coiled-coil region" evidence="6">
    <location>
        <begin position="565"/>
        <end position="593"/>
    </location>
</feature>
<dbReference type="Pfam" id="PF05670">
    <property type="entry name" value="NFACT-R_1"/>
    <property type="match status" value="1"/>
</dbReference>
<feature type="region of interest" description="Disordered" evidence="7">
    <location>
        <begin position="938"/>
        <end position="1018"/>
    </location>
</feature>
<dbReference type="Pfam" id="PF11923">
    <property type="entry name" value="NFACT-C"/>
    <property type="match status" value="1"/>
</dbReference>